<organism evidence="1 2">
    <name type="scientific">Citrus clementina</name>
    <name type="common">Clementine</name>
    <name type="synonym">Citrus deliciosa x Citrus sinensis</name>
    <dbReference type="NCBI Taxonomy" id="85681"/>
    <lineage>
        <taxon>Eukaryota</taxon>
        <taxon>Viridiplantae</taxon>
        <taxon>Streptophyta</taxon>
        <taxon>Embryophyta</taxon>
        <taxon>Tracheophyta</taxon>
        <taxon>Spermatophyta</taxon>
        <taxon>Magnoliopsida</taxon>
        <taxon>eudicotyledons</taxon>
        <taxon>Gunneridae</taxon>
        <taxon>Pentapetalae</taxon>
        <taxon>rosids</taxon>
        <taxon>malvids</taxon>
        <taxon>Sapindales</taxon>
        <taxon>Rutaceae</taxon>
        <taxon>Aurantioideae</taxon>
        <taxon>Citrus</taxon>
    </lineage>
</organism>
<name>V4U0C1_CITCL</name>
<evidence type="ECO:0000313" key="2">
    <source>
        <dbReference type="Proteomes" id="UP000030687"/>
    </source>
</evidence>
<dbReference type="InParanoid" id="V4U0C1"/>
<dbReference type="KEGG" id="cic:CICLE_v10006369mg"/>
<sequence>MHYVLSLQCCQIKNCQKFCINYPTLSVPRVKNILVFQQFSIQGVGRSKEDENSKLKYVNFAPSINDPTSFRTVI</sequence>
<keyword evidence="2" id="KW-1185">Reference proteome</keyword>
<evidence type="ECO:0000313" key="1">
    <source>
        <dbReference type="EMBL" id="ESR32674.1"/>
    </source>
</evidence>
<dbReference type="Proteomes" id="UP000030687">
    <property type="component" value="Unassembled WGS sequence"/>
</dbReference>
<protein>
    <submittedName>
        <fullName evidence="1">Uncharacterized protein</fullName>
    </submittedName>
</protein>
<dbReference type="EMBL" id="KI537036">
    <property type="protein sequence ID" value="ESR32674.1"/>
    <property type="molecule type" value="Genomic_DNA"/>
</dbReference>
<proteinExistence type="predicted"/>
<accession>V4U0C1</accession>
<gene>
    <name evidence="1" type="ORF">CICLE_v10006369mg</name>
</gene>
<dbReference type="Gramene" id="ESR32674">
    <property type="protein sequence ID" value="ESR32674"/>
    <property type="gene ID" value="CICLE_v10006369mg"/>
</dbReference>
<dbReference type="AlphaFoldDB" id="V4U0C1"/>
<reference evidence="1 2" key="1">
    <citation type="submission" date="2013-10" db="EMBL/GenBank/DDBJ databases">
        <authorList>
            <consortium name="International Citrus Genome Consortium"/>
            <person name="Jenkins J."/>
            <person name="Schmutz J."/>
            <person name="Prochnik S."/>
            <person name="Rokhsar D."/>
            <person name="Gmitter F."/>
            <person name="Ollitrault P."/>
            <person name="Machado M."/>
            <person name="Talon M."/>
            <person name="Wincker P."/>
            <person name="Jaillon O."/>
            <person name="Morgante M."/>
        </authorList>
    </citation>
    <scope>NUCLEOTIDE SEQUENCE</scope>
    <source>
        <strain evidence="2">cv. Clemenules</strain>
    </source>
</reference>